<feature type="region of interest" description="Disordered" evidence="2">
    <location>
        <begin position="303"/>
        <end position="359"/>
    </location>
</feature>
<feature type="coiled-coil region" evidence="1">
    <location>
        <begin position="190"/>
        <end position="302"/>
    </location>
</feature>
<sequence length="836" mass="89324">MSSTDGLGLGARRRATTAARRTTTLDGLHENVKKGVATYDQEQRQQSRRATLGLAPDPRTLQAKLDALSKQAVSNRAKVGEINDRVGRILEDFDDATTDAMLQYDLAGARLPIDEIPSSQASHILESMRASLHHAVMAQAETLEDIPTEDTTLIPSTTDFIDDVLDSSRLQQRRLTSTALQLSKLTGLQRAELEEKIALLEGALSDAEHQYATLQFKHAALGKDVTRLSAELQSLKQTQTKLLSNLSDAKKEREAAEVALHLEAQAREAALDATIRGLKRKELQMTRALREAEDRIKQLLEAPSPAAPSSSPGVSLPPFATSPPPFEANSPVLPTTPKPESPPKPTLSRKTTSRAESIKASRIYAGAPVVYTHMDTTVDVDGAAAKDTSPTKTQAAPSSSKRMASSTKLALSTALPPLSSPRAALTSPRTGPSTSGTNALGVSTLIQPSSPFAAVAMSDSSATVPSTSSKVDSVVVFPCQAPETVLGQRIVEATPSPPVSATEVTEACVTSTPRYAFLSRGPTHQASSGDLHNDTIPEEALPNTLAMPVAMQSPTSARDVPSWRLVAHEVLSAMSDSLVLRLRFAGPTRPSESVSVQHWTLCHLATHAGVVFRISETTVQADASDGIFVIVKMQLGSSPAIALDVAGKHTANHAPAPMLKHLHSITALSTATPTADMASSSESSDKMFSAAVPAHRTELVLCDAVAWGTTQTLHPDCEPPRVADESVNMAERPRTSSGPLTPWKTGMPNRGLSIGDGRPQTRPKSCACFKNADFFKNSARLSSHHEHCPLVDEPRRRRHSLAATMVLDKTVDSCLRSPASVNVVQIRFPTNSASNR</sequence>
<dbReference type="Proteomes" id="UP000030762">
    <property type="component" value="Unassembled WGS sequence"/>
</dbReference>
<keyword evidence="4" id="KW-1185">Reference proteome</keyword>
<dbReference type="RefSeq" id="XP_008613550.1">
    <property type="nucleotide sequence ID" value="XM_008615328.1"/>
</dbReference>
<protein>
    <submittedName>
        <fullName evidence="3">Uncharacterized protein</fullName>
    </submittedName>
</protein>
<dbReference type="OrthoDB" id="10443975at2759"/>
<evidence type="ECO:0000313" key="4">
    <source>
        <dbReference type="Proteomes" id="UP000030762"/>
    </source>
</evidence>
<reference evidence="3 4" key="1">
    <citation type="submission" date="2012-04" db="EMBL/GenBank/DDBJ databases">
        <title>The Genome Sequence of Saprolegnia declina VS20.</title>
        <authorList>
            <consortium name="The Broad Institute Genome Sequencing Platform"/>
            <person name="Russ C."/>
            <person name="Nusbaum C."/>
            <person name="Tyler B."/>
            <person name="van West P."/>
            <person name="Dieguez-Uribeondo J."/>
            <person name="de Bruijn I."/>
            <person name="Tripathy S."/>
            <person name="Jiang R."/>
            <person name="Young S.K."/>
            <person name="Zeng Q."/>
            <person name="Gargeya S."/>
            <person name="Fitzgerald M."/>
            <person name="Haas B."/>
            <person name="Abouelleil A."/>
            <person name="Alvarado L."/>
            <person name="Arachchi H.M."/>
            <person name="Berlin A."/>
            <person name="Chapman S.B."/>
            <person name="Goldberg J."/>
            <person name="Griggs A."/>
            <person name="Gujja S."/>
            <person name="Hansen M."/>
            <person name="Howarth C."/>
            <person name="Imamovic A."/>
            <person name="Larimer J."/>
            <person name="McCowen C."/>
            <person name="Montmayeur A."/>
            <person name="Murphy C."/>
            <person name="Neiman D."/>
            <person name="Pearson M."/>
            <person name="Priest M."/>
            <person name="Roberts A."/>
            <person name="Saif S."/>
            <person name="Shea T."/>
            <person name="Sisk P."/>
            <person name="Sykes S."/>
            <person name="Wortman J."/>
            <person name="Nusbaum C."/>
            <person name="Birren B."/>
        </authorList>
    </citation>
    <scope>NUCLEOTIDE SEQUENCE [LARGE SCALE GENOMIC DNA]</scope>
    <source>
        <strain evidence="3 4">VS20</strain>
    </source>
</reference>
<feature type="region of interest" description="Disordered" evidence="2">
    <location>
        <begin position="382"/>
        <end position="439"/>
    </location>
</feature>
<name>T0Q4V8_SAPDV</name>
<dbReference type="VEuPathDB" id="FungiDB:SDRG_09396"/>
<evidence type="ECO:0000313" key="3">
    <source>
        <dbReference type="EMBL" id="EQC32864.1"/>
    </source>
</evidence>
<feature type="region of interest" description="Disordered" evidence="2">
    <location>
        <begin position="1"/>
        <end position="20"/>
    </location>
</feature>
<accession>T0Q4V8</accession>
<feature type="compositionally biased region" description="Low complexity" evidence="2">
    <location>
        <begin position="409"/>
        <end position="437"/>
    </location>
</feature>
<dbReference type="OMA" id="CHLATHA"/>
<feature type="compositionally biased region" description="Pro residues" evidence="2">
    <location>
        <begin position="334"/>
        <end position="345"/>
    </location>
</feature>
<evidence type="ECO:0000256" key="2">
    <source>
        <dbReference type="SAM" id="MobiDB-lite"/>
    </source>
</evidence>
<gene>
    <name evidence="3" type="ORF">SDRG_09396</name>
</gene>
<feature type="region of interest" description="Disordered" evidence="2">
    <location>
        <begin position="728"/>
        <end position="748"/>
    </location>
</feature>
<evidence type="ECO:0000256" key="1">
    <source>
        <dbReference type="SAM" id="Coils"/>
    </source>
</evidence>
<keyword evidence="1" id="KW-0175">Coiled coil</keyword>
<dbReference type="AlphaFoldDB" id="T0Q4V8"/>
<feature type="compositionally biased region" description="Polar residues" evidence="2">
    <location>
        <begin position="388"/>
        <end position="408"/>
    </location>
</feature>
<proteinExistence type="predicted"/>
<dbReference type="GeneID" id="19950123"/>
<dbReference type="InParanoid" id="T0Q4V8"/>
<dbReference type="EMBL" id="JH767161">
    <property type="protein sequence ID" value="EQC32864.1"/>
    <property type="molecule type" value="Genomic_DNA"/>
</dbReference>
<feature type="compositionally biased region" description="Low complexity" evidence="2">
    <location>
        <begin position="303"/>
        <end position="312"/>
    </location>
</feature>
<organism evidence="3 4">
    <name type="scientific">Saprolegnia diclina (strain VS20)</name>
    <dbReference type="NCBI Taxonomy" id="1156394"/>
    <lineage>
        <taxon>Eukaryota</taxon>
        <taxon>Sar</taxon>
        <taxon>Stramenopiles</taxon>
        <taxon>Oomycota</taxon>
        <taxon>Saprolegniomycetes</taxon>
        <taxon>Saprolegniales</taxon>
        <taxon>Saprolegniaceae</taxon>
        <taxon>Saprolegnia</taxon>
    </lineage>
</organism>